<dbReference type="AlphaFoldDB" id="A0A0F3GQD3"/>
<sequence>MDNRIKVSFVIPNWNQGRLLKELVESIDASLGEFDKEIIVVDNASVDGSEELVIGAHPHVFWISNKLNEGYAKATNKGALLSTGNFIFLLNNDVVLAPDTITRLLECLESNPRAGAVAPVLYYPEGGLQISCRNFPSPIALVLEKMQIAKLGPFRKWKLTHQEHLCCDTVLQPMASALLIRRRCWQEVGALDERFPIFFNDVDWCYRLYKKTKHVIMLCPQATAVHHEGASIKHLGYKKRVELLRGLSTFYLKHYLGFLQ</sequence>
<gene>
    <name evidence="2" type="ORF">MBAV_003772</name>
</gene>
<dbReference type="Pfam" id="PF00535">
    <property type="entry name" value="Glycos_transf_2"/>
    <property type="match status" value="1"/>
</dbReference>
<evidence type="ECO:0000313" key="3">
    <source>
        <dbReference type="Proteomes" id="UP000033423"/>
    </source>
</evidence>
<dbReference type="Proteomes" id="UP000033423">
    <property type="component" value="Unassembled WGS sequence"/>
</dbReference>
<dbReference type="GO" id="GO:0016740">
    <property type="term" value="F:transferase activity"/>
    <property type="evidence" value="ECO:0007669"/>
    <property type="project" value="UniProtKB-KW"/>
</dbReference>
<dbReference type="EMBL" id="LACI01001642">
    <property type="protein sequence ID" value="KJU84027.1"/>
    <property type="molecule type" value="Genomic_DNA"/>
</dbReference>
<dbReference type="CDD" id="cd04186">
    <property type="entry name" value="GT_2_like_c"/>
    <property type="match status" value="1"/>
</dbReference>
<dbReference type="SUPFAM" id="SSF53448">
    <property type="entry name" value="Nucleotide-diphospho-sugar transferases"/>
    <property type="match status" value="1"/>
</dbReference>
<keyword evidence="2" id="KW-0808">Transferase</keyword>
<accession>A0A0F3GQD3</accession>
<feature type="domain" description="Glycosyltransferase 2-like" evidence="1">
    <location>
        <begin position="8"/>
        <end position="131"/>
    </location>
</feature>
<dbReference type="InterPro" id="IPR029044">
    <property type="entry name" value="Nucleotide-diphossugar_trans"/>
</dbReference>
<dbReference type="Gene3D" id="3.90.550.10">
    <property type="entry name" value="Spore Coat Polysaccharide Biosynthesis Protein SpsA, Chain A"/>
    <property type="match status" value="1"/>
</dbReference>
<protein>
    <submittedName>
        <fullName evidence="2">Family 2 glycosyl transferase</fullName>
    </submittedName>
</protein>
<dbReference type="PANTHER" id="PTHR43179:SF7">
    <property type="entry name" value="RHAMNOSYLTRANSFERASE WBBL"/>
    <property type="match status" value="1"/>
</dbReference>
<dbReference type="InterPro" id="IPR001173">
    <property type="entry name" value="Glyco_trans_2-like"/>
</dbReference>
<evidence type="ECO:0000313" key="2">
    <source>
        <dbReference type="EMBL" id="KJU84027.1"/>
    </source>
</evidence>
<reference evidence="2 3" key="1">
    <citation type="submission" date="2015-02" db="EMBL/GenBank/DDBJ databases">
        <title>Single-cell genomics of uncultivated deep-branching MTB reveals a conserved set of magnetosome genes.</title>
        <authorList>
            <person name="Kolinko S."/>
            <person name="Richter M."/>
            <person name="Glockner F.O."/>
            <person name="Brachmann A."/>
            <person name="Schuler D."/>
        </authorList>
    </citation>
    <scope>NUCLEOTIDE SEQUENCE [LARGE SCALE GENOMIC DNA]</scope>
    <source>
        <strain evidence="2">TM-1</strain>
    </source>
</reference>
<name>A0A0F3GQD3_9BACT</name>
<organism evidence="2 3">
    <name type="scientific">Candidatus Magnetobacterium bavaricum</name>
    <dbReference type="NCBI Taxonomy" id="29290"/>
    <lineage>
        <taxon>Bacteria</taxon>
        <taxon>Pseudomonadati</taxon>
        <taxon>Nitrospirota</taxon>
        <taxon>Thermodesulfovibrionia</taxon>
        <taxon>Thermodesulfovibrionales</taxon>
        <taxon>Candidatus Magnetobacteriaceae</taxon>
        <taxon>Candidatus Magnetobacterium</taxon>
    </lineage>
</organism>
<evidence type="ECO:0000259" key="1">
    <source>
        <dbReference type="Pfam" id="PF00535"/>
    </source>
</evidence>
<keyword evidence="3" id="KW-1185">Reference proteome</keyword>
<dbReference type="PANTHER" id="PTHR43179">
    <property type="entry name" value="RHAMNOSYLTRANSFERASE WBBL"/>
    <property type="match status" value="1"/>
</dbReference>
<proteinExistence type="predicted"/>
<comment type="caution">
    <text evidence="2">The sequence shown here is derived from an EMBL/GenBank/DDBJ whole genome shotgun (WGS) entry which is preliminary data.</text>
</comment>